<reference evidence="2 3" key="1">
    <citation type="submission" date="2016-04" db="EMBL/GenBank/DDBJ databases">
        <title>A degradative enzymes factory behind the ericoid mycorrhizal symbiosis.</title>
        <authorList>
            <consortium name="DOE Joint Genome Institute"/>
            <person name="Martino E."/>
            <person name="Morin E."/>
            <person name="Grelet G."/>
            <person name="Kuo A."/>
            <person name="Kohler A."/>
            <person name="Daghino S."/>
            <person name="Barry K."/>
            <person name="Choi C."/>
            <person name="Cichocki N."/>
            <person name="Clum A."/>
            <person name="Copeland A."/>
            <person name="Hainaut M."/>
            <person name="Haridas S."/>
            <person name="Labutti K."/>
            <person name="Lindquist E."/>
            <person name="Lipzen A."/>
            <person name="Khouja H.-R."/>
            <person name="Murat C."/>
            <person name="Ohm R."/>
            <person name="Olson A."/>
            <person name="Spatafora J."/>
            <person name="Veneault-Fourrey C."/>
            <person name="Henrissat B."/>
            <person name="Grigoriev I."/>
            <person name="Martin F."/>
            <person name="Perotto S."/>
        </authorList>
    </citation>
    <scope>NUCLEOTIDE SEQUENCE [LARGE SCALE GENOMIC DNA]</scope>
    <source>
        <strain evidence="2 3">E</strain>
    </source>
</reference>
<dbReference type="InParanoid" id="A0A2J6TI85"/>
<keyword evidence="3" id="KW-1185">Reference proteome</keyword>
<feature type="domain" description="LYR motif-containing protein Cup1-like N-terminal" evidence="1">
    <location>
        <begin position="10"/>
        <end position="94"/>
    </location>
</feature>
<name>A0A2J6TI85_9HELO</name>
<evidence type="ECO:0000313" key="2">
    <source>
        <dbReference type="EMBL" id="PMD62730.1"/>
    </source>
</evidence>
<dbReference type="CDD" id="cd20273">
    <property type="entry name" value="Complex1_LYR_unchar"/>
    <property type="match status" value="1"/>
</dbReference>
<dbReference type="GeneID" id="36582470"/>
<organism evidence="2 3">
    <name type="scientific">Hyaloscypha bicolor E</name>
    <dbReference type="NCBI Taxonomy" id="1095630"/>
    <lineage>
        <taxon>Eukaryota</taxon>
        <taxon>Fungi</taxon>
        <taxon>Dikarya</taxon>
        <taxon>Ascomycota</taxon>
        <taxon>Pezizomycotina</taxon>
        <taxon>Leotiomycetes</taxon>
        <taxon>Helotiales</taxon>
        <taxon>Hyaloscyphaceae</taxon>
        <taxon>Hyaloscypha</taxon>
        <taxon>Hyaloscypha bicolor</taxon>
    </lineage>
</organism>
<dbReference type="AlphaFoldDB" id="A0A2J6TI85"/>
<gene>
    <name evidence="2" type="ORF">K444DRAFT_524875</name>
</gene>
<dbReference type="RefSeq" id="XP_024739634.1">
    <property type="nucleotide sequence ID" value="XM_024874390.1"/>
</dbReference>
<sequence length="372" mass="43262">MVDSTEVLHIYRRLLRAITYLPDSYARINVHNDVVGRFRKHRPRSSPEHITKNRVKRARTTAVCLERAGHGDLDDLKKVLMQTHGRAGGRRRELIKDLLRPDESVLPKDDSAVKELIESPKAQEVLNQNPNPKVTAFIESQRRNHPKDSIKSKIRQLEIPKKTIWGHAPTQKLQDSMWRKWWAQTLDKLLPPVPQHEWDRLQDLALGKIPLDEFPRRRSRPVEEKDEKEDMAYRYLQLKLRSEAAQIEGATFDPQRGLKVQTKTREEVLNENYRIPPTRARRRLYALIWSLTPTISQDEVTKKWTVTWGSGKSLIASGTLTQPSTSDMELFEGLPSLPELQPVDREKSVRERRERQAARQARLLKETMATNV</sequence>
<dbReference type="Proteomes" id="UP000235371">
    <property type="component" value="Unassembled WGS sequence"/>
</dbReference>
<protein>
    <recommendedName>
        <fullName evidence="1">LYR motif-containing protein Cup1-like N-terminal domain-containing protein</fullName>
    </recommendedName>
</protein>
<dbReference type="OrthoDB" id="5521299at2759"/>
<proteinExistence type="predicted"/>
<dbReference type="EMBL" id="KZ613783">
    <property type="protein sequence ID" value="PMD62730.1"/>
    <property type="molecule type" value="Genomic_DNA"/>
</dbReference>
<accession>A0A2J6TI85</accession>
<dbReference type="Pfam" id="PF20263">
    <property type="entry name" value="LYRM2-like"/>
    <property type="match status" value="1"/>
</dbReference>
<evidence type="ECO:0000259" key="1">
    <source>
        <dbReference type="Pfam" id="PF20263"/>
    </source>
</evidence>
<evidence type="ECO:0000313" key="3">
    <source>
        <dbReference type="Proteomes" id="UP000235371"/>
    </source>
</evidence>
<dbReference type="InterPro" id="IPR046896">
    <property type="entry name" value="Cup1-like_N"/>
</dbReference>